<dbReference type="PANTHER" id="PTHR19384:SF127">
    <property type="entry name" value="BIFUNCTIONAL CYTOCHROME P450_NADPH--P450 REDUCTASE"/>
    <property type="match status" value="1"/>
</dbReference>
<dbReference type="OrthoDB" id="1470350at2759"/>
<evidence type="ECO:0000256" key="7">
    <source>
        <dbReference type="ARBA" id="ARBA00022723"/>
    </source>
</evidence>
<evidence type="ECO:0000256" key="16">
    <source>
        <dbReference type="SAM" id="MobiDB-lite"/>
    </source>
</evidence>
<dbReference type="InterPro" id="IPR008254">
    <property type="entry name" value="Flavodoxin/NO_synth"/>
</dbReference>
<evidence type="ECO:0000256" key="14">
    <source>
        <dbReference type="PIRNR" id="PIRNR000209"/>
    </source>
</evidence>
<dbReference type="PRINTS" id="PR00463">
    <property type="entry name" value="EP450I"/>
</dbReference>
<evidence type="ECO:0000256" key="5">
    <source>
        <dbReference type="ARBA" id="ARBA00022630"/>
    </source>
</evidence>
<dbReference type="GO" id="GO:0005506">
    <property type="term" value="F:iron ion binding"/>
    <property type="evidence" value="ECO:0007669"/>
    <property type="project" value="UniProtKB-UniRule"/>
</dbReference>
<dbReference type="FunFam" id="1.10.630.10:FF:000040">
    <property type="entry name" value="Bifunctional cytochrome P450/NADPH--P450 reductase"/>
    <property type="match status" value="1"/>
</dbReference>
<proteinExistence type="inferred from homology"/>
<organism evidence="19 20">
    <name type="scientific">Coniella lustricola</name>
    <dbReference type="NCBI Taxonomy" id="2025994"/>
    <lineage>
        <taxon>Eukaryota</taxon>
        <taxon>Fungi</taxon>
        <taxon>Dikarya</taxon>
        <taxon>Ascomycota</taxon>
        <taxon>Pezizomycotina</taxon>
        <taxon>Sordariomycetes</taxon>
        <taxon>Sordariomycetidae</taxon>
        <taxon>Diaporthales</taxon>
        <taxon>Schizoparmaceae</taxon>
        <taxon>Coniella</taxon>
    </lineage>
</organism>
<evidence type="ECO:0000313" key="19">
    <source>
        <dbReference type="EMBL" id="PSR83575.1"/>
    </source>
</evidence>
<keyword evidence="13 14" id="KW-0503">Monooxygenase</keyword>
<dbReference type="Pfam" id="PF00258">
    <property type="entry name" value="Flavodoxin_1"/>
    <property type="match status" value="1"/>
</dbReference>
<dbReference type="PROSITE" id="PS50902">
    <property type="entry name" value="FLAVODOXIN_LIKE"/>
    <property type="match status" value="1"/>
</dbReference>
<dbReference type="Gene3D" id="1.10.630.10">
    <property type="entry name" value="Cytochrome P450"/>
    <property type="match status" value="1"/>
</dbReference>
<evidence type="ECO:0000256" key="10">
    <source>
        <dbReference type="ARBA" id="ARBA00022982"/>
    </source>
</evidence>
<dbReference type="InterPro" id="IPR029039">
    <property type="entry name" value="Flavoprotein-like_sf"/>
</dbReference>
<evidence type="ECO:0000256" key="3">
    <source>
        <dbReference type="ARBA" id="ARBA00022448"/>
    </source>
</evidence>
<dbReference type="GO" id="GO:0070330">
    <property type="term" value="F:aromatase activity"/>
    <property type="evidence" value="ECO:0007669"/>
    <property type="project" value="UniProtKB-UniRule"/>
</dbReference>
<dbReference type="SUPFAM" id="SSF48264">
    <property type="entry name" value="Cytochrome P450"/>
    <property type="match status" value="1"/>
</dbReference>
<comment type="similarity">
    <text evidence="2 14">In the N-terminal section; belongs to the cytochrome P450 family.</text>
</comment>
<feature type="domain" description="Flavodoxin-like" evidence="17">
    <location>
        <begin position="518"/>
        <end position="675"/>
    </location>
</feature>
<name>A0A2T3A638_9PEZI</name>
<dbReference type="InterPro" id="IPR001128">
    <property type="entry name" value="Cyt_P450"/>
</dbReference>
<keyword evidence="11 14" id="KW-0560">Oxidoreductase</keyword>
<keyword evidence="4 14" id="KW-0349">Heme</keyword>
<accession>A0A2T3A638</accession>
<dbReference type="PANTHER" id="PTHR19384">
    <property type="entry name" value="NITRIC OXIDE SYNTHASE-RELATED"/>
    <property type="match status" value="1"/>
</dbReference>
<dbReference type="InterPro" id="IPR002401">
    <property type="entry name" value="Cyt_P450_E_grp-I"/>
</dbReference>
<keyword evidence="12 14" id="KW-0408">Iron</keyword>
<dbReference type="PROSITE" id="PS00086">
    <property type="entry name" value="CYTOCHROME_P450"/>
    <property type="match status" value="1"/>
</dbReference>
<dbReference type="Gene3D" id="1.20.990.10">
    <property type="entry name" value="NADPH-cytochrome p450 Reductase, Chain A, domain 3"/>
    <property type="match status" value="1"/>
</dbReference>
<evidence type="ECO:0000256" key="8">
    <source>
        <dbReference type="ARBA" id="ARBA00022827"/>
    </source>
</evidence>
<keyword evidence="8 14" id="KW-0274">FAD</keyword>
<keyword evidence="6 14" id="KW-0288">FMN</keyword>
<dbReference type="InterPro" id="IPR023173">
    <property type="entry name" value="NADPH_Cyt_P450_Rdtase_alpha"/>
</dbReference>
<dbReference type="GO" id="GO:0050660">
    <property type="term" value="F:flavin adenine dinucleotide binding"/>
    <property type="evidence" value="ECO:0007669"/>
    <property type="project" value="TreeGrafter"/>
</dbReference>
<dbReference type="GO" id="GO:0003958">
    <property type="term" value="F:NADPH-hemoprotein reductase activity"/>
    <property type="evidence" value="ECO:0007669"/>
    <property type="project" value="UniProtKB-UniRule"/>
</dbReference>
<evidence type="ECO:0000256" key="4">
    <source>
        <dbReference type="ARBA" id="ARBA00022617"/>
    </source>
</evidence>
<keyword evidence="5 14" id="KW-0285">Flavoprotein</keyword>
<keyword evidence="10 14" id="KW-0249">Electron transport</keyword>
<gene>
    <name evidence="19" type="ORF">BD289DRAFT_483264</name>
</gene>
<dbReference type="InterPro" id="IPR023206">
    <property type="entry name" value="Bifunctional_P450_P450_red"/>
</dbReference>
<evidence type="ECO:0000259" key="18">
    <source>
        <dbReference type="PROSITE" id="PS51384"/>
    </source>
</evidence>
<comment type="catalytic activity">
    <reaction evidence="14">
        <text>an organic molecule + reduced [NADPH--hemoprotein reductase] + O2 = an alcohol + oxidized [NADPH--hemoprotein reductase] + H2O + H(+)</text>
        <dbReference type="Rhea" id="RHEA:17149"/>
        <dbReference type="Rhea" id="RHEA-COMP:11964"/>
        <dbReference type="Rhea" id="RHEA-COMP:11965"/>
        <dbReference type="ChEBI" id="CHEBI:15377"/>
        <dbReference type="ChEBI" id="CHEBI:15378"/>
        <dbReference type="ChEBI" id="CHEBI:15379"/>
        <dbReference type="ChEBI" id="CHEBI:30879"/>
        <dbReference type="ChEBI" id="CHEBI:57618"/>
        <dbReference type="ChEBI" id="CHEBI:58210"/>
        <dbReference type="ChEBI" id="CHEBI:142491"/>
        <dbReference type="EC" id="1.14.14.1"/>
    </reaction>
</comment>
<dbReference type="Gene3D" id="3.40.50.80">
    <property type="entry name" value="Nucleotide-binding domain of ferredoxin-NADP reductase (FNR) module"/>
    <property type="match status" value="1"/>
</dbReference>
<dbReference type="Pfam" id="PF00067">
    <property type="entry name" value="p450"/>
    <property type="match status" value="1"/>
</dbReference>
<comment type="cofactor">
    <cofactor evidence="14">
        <name>FAD</name>
        <dbReference type="ChEBI" id="CHEBI:57692"/>
    </cofactor>
    <cofactor evidence="14">
        <name>FMN</name>
        <dbReference type="ChEBI" id="CHEBI:58210"/>
    </cofactor>
</comment>
<dbReference type="GO" id="GO:0020037">
    <property type="term" value="F:heme binding"/>
    <property type="evidence" value="ECO:0007669"/>
    <property type="project" value="UniProtKB-UniRule"/>
</dbReference>
<keyword evidence="3 14" id="KW-0813">Transport</keyword>
<keyword evidence="20" id="KW-1185">Reference proteome</keyword>
<dbReference type="PIRSF" id="PIRSF000209">
    <property type="entry name" value="Bifunctional_P450_P450R"/>
    <property type="match status" value="1"/>
</dbReference>
<dbReference type="InterPro" id="IPR017938">
    <property type="entry name" value="Riboflavin_synthase-like_b-brl"/>
</dbReference>
<dbReference type="InterPro" id="IPR003097">
    <property type="entry name" value="CysJ-like_FAD-binding"/>
</dbReference>
<evidence type="ECO:0000256" key="6">
    <source>
        <dbReference type="ARBA" id="ARBA00022643"/>
    </source>
</evidence>
<dbReference type="SUPFAM" id="SSF52343">
    <property type="entry name" value="Ferredoxin reductase-like, C-terminal NADP-linked domain"/>
    <property type="match status" value="1"/>
</dbReference>
<evidence type="ECO:0000256" key="9">
    <source>
        <dbReference type="ARBA" id="ARBA00022857"/>
    </source>
</evidence>
<dbReference type="EC" id="1.14.14.1" evidence="14"/>
<evidence type="ECO:0000256" key="15">
    <source>
        <dbReference type="PIRSR" id="PIRSR000209-1"/>
    </source>
</evidence>
<dbReference type="STRING" id="2025994.A0A2T3A638"/>
<feature type="binding site" description="axial binding residue" evidence="15">
    <location>
        <position position="408"/>
    </location>
    <ligand>
        <name>heme</name>
        <dbReference type="ChEBI" id="CHEBI:30413"/>
    </ligand>
    <ligandPart>
        <name>Fe</name>
        <dbReference type="ChEBI" id="CHEBI:18248"/>
    </ligandPart>
</feature>
<feature type="domain" description="FAD-binding FR-type" evidence="18">
    <location>
        <begin position="731"/>
        <end position="978"/>
    </location>
</feature>
<evidence type="ECO:0000256" key="11">
    <source>
        <dbReference type="ARBA" id="ARBA00023002"/>
    </source>
</evidence>
<sequence>MATEYPGPKGYPFIGNIFDVDPTSPVASLEKIAERYGPIFKLRFAGMDRIFIANRELMDEVCDEKRFTKIVAGPQLQLRNCVGDSLFTAHSDEPNWGLAHRILMPAMGPLAIRGMFDEMHDLASQLVTKWARFGSQEVIDVSADFTRLTLDTIALCSMGTRFNSFYTDEMHPFVGAMLGALQESGRRAPRPAWANHLLPAATAQYEEDIRTLTETATELLAARRANPSKKKDILNTLINGRDPKTGEKMSDKSILNNMVVFLIAGHETTSGLLSFLFHYFLKHPLVFQTAQGEVDRVVGRKAITIEHLSKLPYLEACLRETLRLHPTAPVTLLKPHPDLPGFATTLARGQYEIRKDQAIACLLTPIQRDPAVYGADANEFRAERMLDENFVKLPKNSWKPFGNGLRGCIGRAFAWQESLLVLAMLLQNFNFELYDPSSTYELQIKQTLTLKPGNLFMRAAVREHVDTVKLGSILHGHNGSDTTHNHKETIPLTPPSTGSSGNRSAITFPAQSTTSQLMRILYGSESGTCEAIAHALASIAQKRGYDTTVSPLDAAVDDLLPRKDPAETSAETLVLISSSYNGQPPANAARFVSWLESLPSSSPSPEGQPLPLDGVQYAVYGCGNHDYGATFHRIPRLLDATLEASGASRIAPIGLSDVISGDVFDEFDQWQQEHLWPALNSLSIMCSVTLNNGQLTPPYNHDAISISKEAVTPQPSLAVDCKTRFRDLRQEDMRQAVVLSNEVLTADGTAPQKRLMVLELPEGVTYGAGDHVNILPVNDWNLVRRVLNWAKLPWDAVLKVPDGDLPATNMLLPTPRPASVVDLLAGYVELGLPATQKDLKTLSLFAPDQETKDQILSMHQNLATATTTTRSHRPSILDILESFPSLHSFPFESLLSMLPPLRPRRYSVASSPKSDASRVALLWTVVDSSGSDSVPTSQPPSIQRRWFRGVASNFLASLQPGESLQMNIRPALHLFRPPTEVEAHSTPIIMICAGSGLAPFRAFLQERTELMRRMRSADDRRPLAPAYLFIGCRRPDADRLLAEELAMWAENSNVQMFYAFSQDPSQSSGCKYVQDRVWKEREVVTKHVMNGPGRIYVCGGTGMGKGVDECLKTIYSGVMGRGIGDKDVEAADRWVDELKTSRYAREIFE</sequence>
<dbReference type="EC" id="1.6.2.4" evidence="14"/>
<evidence type="ECO:0000256" key="13">
    <source>
        <dbReference type="ARBA" id="ARBA00023033"/>
    </source>
</evidence>
<dbReference type="InParanoid" id="A0A2T3A638"/>
<keyword evidence="9 14" id="KW-0521">NADP</keyword>
<comment type="catalytic activity">
    <reaction evidence="14">
        <text>2 oxidized [cytochrome P450] + NADPH = 2 reduced [cytochrome P450] + NADP(+) + H(+)</text>
        <dbReference type="Rhea" id="RHEA:24040"/>
        <dbReference type="Rhea" id="RHEA-COMP:14627"/>
        <dbReference type="Rhea" id="RHEA-COMP:14628"/>
        <dbReference type="ChEBI" id="CHEBI:15378"/>
        <dbReference type="ChEBI" id="CHEBI:55376"/>
        <dbReference type="ChEBI" id="CHEBI:57783"/>
        <dbReference type="ChEBI" id="CHEBI:58349"/>
        <dbReference type="ChEBI" id="CHEBI:60344"/>
        <dbReference type="EC" id="1.6.2.4"/>
    </reaction>
</comment>
<dbReference type="InterPro" id="IPR017972">
    <property type="entry name" value="Cyt_P450_CS"/>
</dbReference>
<protein>
    <recommendedName>
        <fullName evidence="14">Bifunctional cytochrome P450/NADPH--P450 reductase</fullName>
    </recommendedName>
    <domain>
        <recommendedName>
            <fullName evidence="14">Cytochrome P450</fullName>
            <ecNumber evidence="14">1.14.14.1</ecNumber>
        </recommendedName>
    </domain>
    <domain>
        <recommendedName>
            <fullName evidence="14">NADPH--cytochrome P450 reductase</fullName>
            <ecNumber evidence="14">1.6.2.4</ecNumber>
        </recommendedName>
    </domain>
</protein>
<dbReference type="Proteomes" id="UP000241462">
    <property type="component" value="Unassembled WGS sequence"/>
</dbReference>
<comment type="cofactor">
    <cofactor evidence="1 14 15">
        <name>heme</name>
        <dbReference type="ChEBI" id="CHEBI:30413"/>
    </cofactor>
</comment>
<dbReference type="SUPFAM" id="SSF63380">
    <property type="entry name" value="Riboflavin synthase domain-like"/>
    <property type="match status" value="1"/>
</dbReference>
<dbReference type="SUPFAM" id="SSF52218">
    <property type="entry name" value="Flavoproteins"/>
    <property type="match status" value="1"/>
</dbReference>
<dbReference type="GO" id="GO:0005829">
    <property type="term" value="C:cytosol"/>
    <property type="evidence" value="ECO:0007669"/>
    <property type="project" value="TreeGrafter"/>
</dbReference>
<dbReference type="InterPro" id="IPR017927">
    <property type="entry name" value="FAD-bd_FR_type"/>
</dbReference>
<evidence type="ECO:0000256" key="1">
    <source>
        <dbReference type="ARBA" id="ARBA00001971"/>
    </source>
</evidence>
<feature type="region of interest" description="Disordered" evidence="16">
    <location>
        <begin position="477"/>
        <end position="503"/>
    </location>
</feature>
<dbReference type="InterPro" id="IPR036396">
    <property type="entry name" value="Cyt_P450_sf"/>
</dbReference>
<reference evidence="19 20" key="1">
    <citation type="journal article" date="2018" name="Mycol. Prog.">
        <title>Coniella lustricola, a new species from submerged detritus.</title>
        <authorList>
            <person name="Raudabaugh D.B."/>
            <person name="Iturriaga T."/>
            <person name="Carver A."/>
            <person name="Mondo S."/>
            <person name="Pangilinan J."/>
            <person name="Lipzen A."/>
            <person name="He G."/>
            <person name="Amirebrahimi M."/>
            <person name="Grigoriev I.V."/>
            <person name="Miller A.N."/>
        </authorList>
    </citation>
    <scope>NUCLEOTIDE SEQUENCE [LARGE SCALE GENOMIC DNA]</scope>
    <source>
        <strain evidence="19 20">B22-T-1</strain>
    </source>
</reference>
<keyword evidence="7 14" id="KW-0479">Metal-binding</keyword>
<dbReference type="CDD" id="cd11068">
    <property type="entry name" value="CYP120A1"/>
    <property type="match status" value="1"/>
</dbReference>
<dbReference type="Pfam" id="PF00667">
    <property type="entry name" value="FAD_binding_1"/>
    <property type="match status" value="1"/>
</dbReference>
<dbReference type="InterPro" id="IPR001433">
    <property type="entry name" value="OxRdtase_FAD/NAD-bd"/>
</dbReference>
<evidence type="ECO:0000313" key="20">
    <source>
        <dbReference type="Proteomes" id="UP000241462"/>
    </source>
</evidence>
<evidence type="ECO:0000256" key="2">
    <source>
        <dbReference type="ARBA" id="ARBA00010018"/>
    </source>
</evidence>
<dbReference type="Gene3D" id="3.40.50.360">
    <property type="match status" value="1"/>
</dbReference>
<dbReference type="PROSITE" id="PS51384">
    <property type="entry name" value="FAD_FR"/>
    <property type="match status" value="1"/>
</dbReference>
<dbReference type="GO" id="GO:0010181">
    <property type="term" value="F:FMN binding"/>
    <property type="evidence" value="ECO:0007669"/>
    <property type="project" value="UniProtKB-UniRule"/>
</dbReference>
<dbReference type="Pfam" id="PF00175">
    <property type="entry name" value="NAD_binding_1"/>
    <property type="match status" value="1"/>
</dbReference>
<evidence type="ECO:0000256" key="12">
    <source>
        <dbReference type="ARBA" id="ARBA00023004"/>
    </source>
</evidence>
<dbReference type="InterPro" id="IPR039261">
    <property type="entry name" value="FNR_nucleotide-bd"/>
</dbReference>
<evidence type="ECO:0000259" key="17">
    <source>
        <dbReference type="PROSITE" id="PS50902"/>
    </source>
</evidence>
<dbReference type="AlphaFoldDB" id="A0A2T3A638"/>
<dbReference type="EMBL" id="KZ678458">
    <property type="protein sequence ID" value="PSR83575.1"/>
    <property type="molecule type" value="Genomic_DNA"/>
</dbReference>
<dbReference type="Gene3D" id="2.40.30.10">
    <property type="entry name" value="Translation factors"/>
    <property type="match status" value="1"/>
</dbReference>
<dbReference type="PRINTS" id="PR00385">
    <property type="entry name" value="P450"/>
</dbReference>